<organism evidence="12 13">
    <name type="scientific">Hemibagrus wyckioides</name>
    <dbReference type="NCBI Taxonomy" id="337641"/>
    <lineage>
        <taxon>Eukaryota</taxon>
        <taxon>Metazoa</taxon>
        <taxon>Chordata</taxon>
        <taxon>Craniata</taxon>
        <taxon>Vertebrata</taxon>
        <taxon>Euteleostomi</taxon>
        <taxon>Actinopterygii</taxon>
        <taxon>Neopterygii</taxon>
        <taxon>Teleostei</taxon>
        <taxon>Ostariophysi</taxon>
        <taxon>Siluriformes</taxon>
        <taxon>Bagridae</taxon>
        <taxon>Hemibagrus</taxon>
    </lineage>
</organism>
<dbReference type="GO" id="GO:0051537">
    <property type="term" value="F:2 iron, 2 sulfur cluster binding"/>
    <property type="evidence" value="ECO:0007669"/>
    <property type="project" value="UniProtKB-KW"/>
</dbReference>
<feature type="region of interest" description="Disordered" evidence="8">
    <location>
        <begin position="1066"/>
        <end position="1173"/>
    </location>
</feature>
<dbReference type="PRINTS" id="PR00355">
    <property type="entry name" value="ADRENODOXIN"/>
</dbReference>
<feature type="compositionally biased region" description="Low complexity" evidence="8">
    <location>
        <begin position="1274"/>
        <end position="1284"/>
    </location>
</feature>
<feature type="region of interest" description="Disordered" evidence="8">
    <location>
        <begin position="856"/>
        <end position="915"/>
    </location>
</feature>
<keyword evidence="5" id="KW-0408">Iron</keyword>
<gene>
    <name evidence="12" type="ORF">KOW79_021634</name>
</gene>
<dbReference type="SMART" id="SM00324">
    <property type="entry name" value="RhoGAP"/>
    <property type="match status" value="1"/>
</dbReference>
<keyword evidence="4" id="KW-0479">Metal-binding</keyword>
<dbReference type="GO" id="GO:0005096">
    <property type="term" value="F:GTPase activator activity"/>
    <property type="evidence" value="ECO:0007669"/>
    <property type="project" value="UniProtKB-KW"/>
</dbReference>
<dbReference type="SUPFAM" id="SSF48350">
    <property type="entry name" value="GTPase activation domain, GAP"/>
    <property type="match status" value="1"/>
</dbReference>
<feature type="compositionally biased region" description="Low complexity" evidence="8">
    <location>
        <begin position="1153"/>
        <end position="1173"/>
    </location>
</feature>
<feature type="region of interest" description="Disordered" evidence="8">
    <location>
        <begin position="1260"/>
        <end position="1294"/>
    </location>
</feature>
<reference evidence="12 13" key="1">
    <citation type="submission" date="2021-06" db="EMBL/GenBank/DDBJ databases">
        <title>Chromosome-level genome assembly of the red-tail catfish (Hemibagrus wyckioides).</title>
        <authorList>
            <person name="Shao F."/>
        </authorList>
    </citation>
    <scope>NUCLEOTIDE SEQUENCE [LARGE SCALE GENOMIC DNA]</scope>
    <source>
        <strain evidence="12">EC202008001</strain>
        <tissue evidence="12">Blood</tissue>
    </source>
</reference>
<dbReference type="Gene3D" id="1.10.555.10">
    <property type="entry name" value="Rho GTPase activation protein"/>
    <property type="match status" value="1"/>
</dbReference>
<dbReference type="InterPro" id="IPR000198">
    <property type="entry name" value="RhoGAP_dom"/>
</dbReference>
<keyword evidence="13" id="KW-1185">Reference proteome</keyword>
<comment type="caution">
    <text evidence="12">The sequence shown here is derived from an EMBL/GenBank/DDBJ whole genome shotgun (WGS) entry which is preliminary data.</text>
</comment>
<evidence type="ECO:0000259" key="10">
    <source>
        <dbReference type="PROSITE" id="PS50238"/>
    </source>
</evidence>
<accession>A0A9D3S7Q4</accession>
<dbReference type="InterPro" id="IPR047887">
    <property type="entry name" value="ARHGAP20_PH"/>
</dbReference>
<dbReference type="Pfam" id="PF00620">
    <property type="entry name" value="RhoGAP"/>
    <property type="match status" value="1"/>
</dbReference>
<name>A0A9D3S7Q4_9TELE</name>
<sequence length="1294" mass="142565">MIRPFSRQHALLSNSSLGSKVLLHFVNQSGTKTSVMTTEGESLLDVVINKNLQIDGFGACEGTLACSTCHLLFEESVYERLEPMADEEMDMLDLAYGLTKTSRLGCQVIVAPWMNGMMVRVPQVRHLHGEEETCSSDRKMMKMTVHRKQNVIKVFSKTRTLHSEENWEDHASQNALLLLEDHAHLTIGSETRGRLLLLSTDSLIVAKTKSLYLKVKARVSLSDIWLASCIQRVTNRKLSSKTSFVIGWPTTNYVVTLSSSETKDKWMCALQWHSVKARQSLIPNHMTLKVQLFDSVTAAVSVDVSSTAESVVQRVLQQNALTGGVSEYQLCVLDDGEEEVYPLIGHELPYCILLHSLRGQRSRHMLGRHQWHSADELHLNDDTNESTTPRFILKRRPAINTDIQTGSLKHKRKQSLIGWALRKGHAQSEAQPDLQLTANKLFGQSLSSLCPDGNLPKVIMDLLCMLYHQGPETLGIFRRSANAKSCRILKEKLNSGHPVSLCGESVFVAASVLTEFLRKLPGSVLGCDLYEAWMNVMKAVDEKDRYSSLKSVLAKLPQVNRTLLCYVFGVLHHIHTHSDVNQMTASNLALCIAPNMLWRGTTVNPEQESQSTLEVAALIRFLIESAPSIFGDEAEKTFTGLLNTEQQNDQLTADAPLPLHSSSEETDLDFLPSPVLSPDLEPFLPLSTLSFSGNRKLRPFKVSAKATDGYSCSTLGQSWDRCLSEPSMSFDAATRPQAPPHPPVIRQSSCDNAVIDNKIDQSKSPVLQSHSRGAGKGRYAFWKSPQFPARFRHSAQRLASMSSLSSTATSSLSSLDSFECVPSPNDDKPRPFLFGTSARLRPLTPEMPRKLWTMTFTQDELKDGDTDGERDKEKDRGAKHMDENVEDDLEAQKAEEDRKMKEDRSGVTEEGDGGMQAEEHETLHHDEGISHHMLVNNENRELGSVHTPSHTHSCPINTTHTTITLPSKRVKTSRMKITLFPSVGWRMFKPSTRVTMETGGEAVTIAQVNVPQTLFYNQNVNLVLQSDGGRCKISDADGVCTCNEAYVSKEPEDDASCELSINTTENSVPLSDTETGSKSGVDVSQTASNIRKSGSFNQSTAGVSQSDHRVSLNASASTHHKISINVNDSIQSNPGNGDSTPATTVHISSISCNSDSTHASPSASTSMSHTVSNSSLDCISDVNSVSHSSSPSFNTTATSMSHAVSISTISHSVSITPSNTNQDADASQKTSLRQTIRIRLPATVRNSVRAYFSPAHTLTHTHSTTHTHSETHTQSHTHTVSQSQNRPLFTSNLQ</sequence>
<evidence type="ECO:0000256" key="3">
    <source>
        <dbReference type="ARBA" id="ARBA00022714"/>
    </source>
</evidence>
<feature type="compositionally biased region" description="Polar residues" evidence="8">
    <location>
        <begin position="1285"/>
        <end position="1294"/>
    </location>
</feature>
<comment type="cofactor">
    <cofactor evidence="7">
        <name>[2Fe-2S] cluster</name>
        <dbReference type="ChEBI" id="CHEBI:190135"/>
    </cofactor>
</comment>
<keyword evidence="3" id="KW-0001">2Fe-2S</keyword>
<dbReference type="Proteomes" id="UP000824219">
    <property type="component" value="Linkage Group LG28"/>
</dbReference>
<dbReference type="GO" id="GO:0046872">
    <property type="term" value="F:metal ion binding"/>
    <property type="evidence" value="ECO:0007669"/>
    <property type="project" value="UniProtKB-KW"/>
</dbReference>
<evidence type="ECO:0000313" key="13">
    <source>
        <dbReference type="Proteomes" id="UP000824219"/>
    </source>
</evidence>
<evidence type="ECO:0000256" key="8">
    <source>
        <dbReference type="SAM" id="MobiDB-lite"/>
    </source>
</evidence>
<evidence type="ECO:0000259" key="9">
    <source>
        <dbReference type="PROSITE" id="PS50200"/>
    </source>
</evidence>
<dbReference type="PROSITE" id="PS50238">
    <property type="entry name" value="RHOGAP"/>
    <property type="match status" value="1"/>
</dbReference>
<feature type="compositionally biased region" description="Polar residues" evidence="8">
    <location>
        <begin position="1124"/>
        <end position="1152"/>
    </location>
</feature>
<proteinExistence type="predicted"/>
<dbReference type="InterPro" id="IPR018298">
    <property type="entry name" value="Adrenodoxin_Fe-S_BS"/>
</dbReference>
<evidence type="ECO:0000256" key="6">
    <source>
        <dbReference type="ARBA" id="ARBA00023014"/>
    </source>
</evidence>
<dbReference type="InterPro" id="IPR011993">
    <property type="entry name" value="PH-like_dom_sf"/>
</dbReference>
<evidence type="ECO:0000256" key="1">
    <source>
        <dbReference type="ARBA" id="ARBA00022468"/>
    </source>
</evidence>
<dbReference type="GO" id="GO:0035023">
    <property type="term" value="P:regulation of Rho protein signal transduction"/>
    <property type="evidence" value="ECO:0007669"/>
    <property type="project" value="InterPro"/>
</dbReference>
<feature type="domain" description="Ras-associating" evidence="9">
    <location>
        <begin position="284"/>
        <end position="371"/>
    </location>
</feature>
<dbReference type="InterPro" id="IPR036010">
    <property type="entry name" value="2Fe-2S_ferredoxin-like_sf"/>
</dbReference>
<dbReference type="InterPro" id="IPR047886">
    <property type="entry name" value="ARHGAP20-like_RhoGAP"/>
</dbReference>
<dbReference type="Pfam" id="PF00788">
    <property type="entry name" value="RA"/>
    <property type="match status" value="1"/>
</dbReference>
<dbReference type="PROSITE" id="PS51085">
    <property type="entry name" value="2FE2S_FER_2"/>
    <property type="match status" value="1"/>
</dbReference>
<dbReference type="Gene3D" id="2.30.29.30">
    <property type="entry name" value="Pleckstrin-homology domain (PH domain)/Phosphotyrosine-binding domain (PTB)"/>
    <property type="match status" value="1"/>
</dbReference>
<dbReference type="GO" id="GO:0140647">
    <property type="term" value="P:P450-containing electron transport chain"/>
    <property type="evidence" value="ECO:0007669"/>
    <property type="project" value="InterPro"/>
</dbReference>
<dbReference type="InterPro" id="IPR001055">
    <property type="entry name" value="Adrenodoxin-like"/>
</dbReference>
<dbReference type="PROSITE" id="PS50200">
    <property type="entry name" value="RA"/>
    <property type="match status" value="1"/>
</dbReference>
<evidence type="ECO:0000256" key="2">
    <source>
        <dbReference type="ARBA" id="ARBA00022553"/>
    </source>
</evidence>
<dbReference type="PANTHER" id="PTHR23179:SF36">
    <property type="entry name" value="RHO-GAP DOMAIN-CONTAINING PROTEIN"/>
    <property type="match status" value="1"/>
</dbReference>
<evidence type="ECO:0000256" key="4">
    <source>
        <dbReference type="ARBA" id="ARBA00022723"/>
    </source>
</evidence>
<feature type="domain" description="Rho-GAP" evidence="10">
    <location>
        <begin position="444"/>
        <end position="630"/>
    </location>
</feature>
<dbReference type="CDD" id="cd04402">
    <property type="entry name" value="RhoGAP_ARHGAP20"/>
    <property type="match status" value="1"/>
</dbReference>
<dbReference type="PROSITE" id="PS00814">
    <property type="entry name" value="ADX"/>
    <property type="match status" value="1"/>
</dbReference>
<dbReference type="FunFam" id="1.10.555.10:FF:000025">
    <property type="entry name" value="Rho GTPase-activating protein 20"/>
    <property type="match status" value="1"/>
</dbReference>
<keyword evidence="1" id="KW-0343">GTPase activation</keyword>
<dbReference type="PANTHER" id="PTHR23179">
    <property type="entry name" value="T-CELL ACTIVATION RHO GTPASE ACTIVATING PROTEIN-RELATED"/>
    <property type="match status" value="1"/>
</dbReference>
<feature type="compositionally biased region" description="Basic and acidic residues" evidence="8">
    <location>
        <begin position="890"/>
        <end position="907"/>
    </location>
</feature>
<keyword evidence="6" id="KW-0411">Iron-sulfur</keyword>
<dbReference type="OrthoDB" id="9994905at2759"/>
<keyword evidence="2" id="KW-0597">Phosphoprotein</keyword>
<feature type="domain" description="2Fe-2S ferredoxin-type" evidence="11">
    <location>
        <begin position="19"/>
        <end position="125"/>
    </location>
</feature>
<evidence type="ECO:0000313" key="12">
    <source>
        <dbReference type="EMBL" id="KAG7314331.1"/>
    </source>
</evidence>
<dbReference type="InterPro" id="IPR001041">
    <property type="entry name" value="2Fe-2S_ferredoxin-type"/>
</dbReference>
<dbReference type="InterPro" id="IPR008936">
    <property type="entry name" value="Rho_GTPase_activation_prot"/>
</dbReference>
<dbReference type="CDD" id="cd00207">
    <property type="entry name" value="fer2"/>
    <property type="match status" value="1"/>
</dbReference>
<dbReference type="Pfam" id="PF22286">
    <property type="entry name" value="RHG20_PH"/>
    <property type="match status" value="1"/>
</dbReference>
<dbReference type="SUPFAM" id="SSF50729">
    <property type="entry name" value="PH domain-like"/>
    <property type="match status" value="1"/>
</dbReference>
<evidence type="ECO:0000256" key="5">
    <source>
        <dbReference type="ARBA" id="ARBA00023004"/>
    </source>
</evidence>
<dbReference type="Gene3D" id="3.10.20.30">
    <property type="match status" value="1"/>
</dbReference>
<dbReference type="SUPFAM" id="SSF54292">
    <property type="entry name" value="2Fe-2S ferredoxin-like"/>
    <property type="match status" value="1"/>
</dbReference>
<feature type="compositionally biased region" description="Polar residues" evidence="8">
    <location>
        <begin position="1066"/>
        <end position="1105"/>
    </location>
</feature>
<evidence type="ECO:0000256" key="7">
    <source>
        <dbReference type="ARBA" id="ARBA00034078"/>
    </source>
</evidence>
<dbReference type="GO" id="GO:0007165">
    <property type="term" value="P:signal transduction"/>
    <property type="evidence" value="ECO:0007669"/>
    <property type="project" value="InterPro"/>
</dbReference>
<dbReference type="InterPro" id="IPR012675">
    <property type="entry name" value="Beta-grasp_dom_sf"/>
</dbReference>
<dbReference type="EMBL" id="JAHKSW010000028">
    <property type="protein sequence ID" value="KAG7314331.1"/>
    <property type="molecule type" value="Genomic_DNA"/>
</dbReference>
<dbReference type="InterPro" id="IPR000159">
    <property type="entry name" value="RA_dom"/>
</dbReference>
<evidence type="ECO:0000259" key="11">
    <source>
        <dbReference type="PROSITE" id="PS51085"/>
    </source>
</evidence>
<feature type="compositionally biased region" description="Basic and acidic residues" evidence="8">
    <location>
        <begin position="859"/>
        <end position="883"/>
    </location>
</feature>
<protein>
    <submittedName>
        <fullName evidence="12">Uncharacterized protein</fullName>
    </submittedName>
</protein>